<dbReference type="InterPro" id="IPR000362">
    <property type="entry name" value="Fumarate_lyase_fam"/>
</dbReference>
<organism evidence="9 10">
    <name type="scientific">Streptohalobacillus salinus</name>
    <dbReference type="NCBI Taxonomy" id="621096"/>
    <lineage>
        <taxon>Bacteria</taxon>
        <taxon>Bacillati</taxon>
        <taxon>Bacillota</taxon>
        <taxon>Bacilli</taxon>
        <taxon>Bacillales</taxon>
        <taxon>Bacillaceae</taxon>
        <taxon>Streptohalobacillus</taxon>
    </lineage>
</organism>
<evidence type="ECO:0000256" key="2">
    <source>
        <dbReference type="ARBA" id="ARBA00012338"/>
    </source>
</evidence>
<dbReference type="PANTHER" id="PTHR43814:SF1">
    <property type="entry name" value="ARGININOSUCCINATE LYASE"/>
    <property type="match status" value="1"/>
</dbReference>
<dbReference type="InterPro" id="IPR009049">
    <property type="entry name" value="Argininosuccinate_lyase"/>
</dbReference>
<dbReference type="AlphaFoldDB" id="A0A2V3W534"/>
<evidence type="ECO:0000256" key="1">
    <source>
        <dbReference type="ARBA" id="ARBA00004941"/>
    </source>
</evidence>
<dbReference type="InterPro" id="IPR008948">
    <property type="entry name" value="L-Aspartase-like"/>
</dbReference>
<dbReference type="FunFam" id="1.10.275.10:FF:000002">
    <property type="entry name" value="Argininosuccinate lyase"/>
    <property type="match status" value="1"/>
</dbReference>
<evidence type="ECO:0000259" key="7">
    <source>
        <dbReference type="Pfam" id="PF00206"/>
    </source>
</evidence>
<comment type="subcellular location">
    <subcellularLocation>
        <location evidence="6">Cytoplasm</location>
    </subcellularLocation>
</comment>
<dbReference type="GO" id="GO:0004056">
    <property type="term" value="F:argininosuccinate lyase activity"/>
    <property type="evidence" value="ECO:0007669"/>
    <property type="project" value="UniProtKB-UniRule"/>
</dbReference>
<dbReference type="PRINTS" id="PR00145">
    <property type="entry name" value="ARGSUCLYASE"/>
</dbReference>
<dbReference type="Pfam" id="PF00206">
    <property type="entry name" value="Lyase_1"/>
    <property type="match status" value="1"/>
</dbReference>
<proteinExistence type="inferred from homology"/>
<dbReference type="Proteomes" id="UP000247922">
    <property type="component" value="Unassembled WGS sequence"/>
</dbReference>
<dbReference type="InterPro" id="IPR022761">
    <property type="entry name" value="Fumarate_lyase_N"/>
</dbReference>
<dbReference type="CDD" id="cd01359">
    <property type="entry name" value="Argininosuccinate_lyase"/>
    <property type="match status" value="1"/>
</dbReference>
<comment type="similarity">
    <text evidence="6">Belongs to the lyase 1 family. Argininosuccinate lyase subfamily.</text>
</comment>
<dbReference type="PRINTS" id="PR00149">
    <property type="entry name" value="FUMRATELYASE"/>
</dbReference>
<dbReference type="PROSITE" id="PS00163">
    <property type="entry name" value="FUMARATE_LYASES"/>
    <property type="match status" value="1"/>
</dbReference>
<dbReference type="EC" id="4.3.2.1" evidence="2 6"/>
<keyword evidence="3 6" id="KW-0055">Arginine biosynthesis</keyword>
<gene>
    <name evidence="6" type="primary">argH</name>
    <name evidence="9" type="ORF">DES38_11074</name>
</gene>
<dbReference type="Gene3D" id="1.20.200.10">
    <property type="entry name" value="Fumarase/aspartase (Central domain)"/>
    <property type="match status" value="1"/>
</dbReference>
<keyword evidence="10" id="KW-1185">Reference proteome</keyword>
<dbReference type="InterPro" id="IPR020557">
    <property type="entry name" value="Fumarate_lyase_CS"/>
</dbReference>
<comment type="catalytic activity">
    <reaction evidence="6">
        <text>2-(N(omega)-L-arginino)succinate = fumarate + L-arginine</text>
        <dbReference type="Rhea" id="RHEA:24020"/>
        <dbReference type="ChEBI" id="CHEBI:29806"/>
        <dbReference type="ChEBI" id="CHEBI:32682"/>
        <dbReference type="ChEBI" id="CHEBI:57472"/>
        <dbReference type="EC" id="4.3.2.1"/>
    </reaction>
</comment>
<keyword evidence="5 6" id="KW-0456">Lyase</keyword>
<evidence type="ECO:0000256" key="3">
    <source>
        <dbReference type="ARBA" id="ARBA00022571"/>
    </source>
</evidence>
<dbReference type="UniPathway" id="UPA00068">
    <property type="reaction ID" value="UER00114"/>
</dbReference>
<protein>
    <recommendedName>
        <fullName evidence="2 6">Argininosuccinate lyase</fullName>
        <shortName evidence="6">ASAL</shortName>
        <ecNumber evidence="2 6">4.3.2.1</ecNumber>
    </recommendedName>
    <alternativeName>
        <fullName evidence="6">Arginosuccinase</fullName>
    </alternativeName>
</protein>
<feature type="domain" description="Argininosuccinate lyase C-terminal" evidence="8">
    <location>
        <begin position="363"/>
        <end position="431"/>
    </location>
</feature>
<reference evidence="9 10" key="1">
    <citation type="submission" date="2018-05" db="EMBL/GenBank/DDBJ databases">
        <title>Genomic Encyclopedia of Type Strains, Phase IV (KMG-IV): sequencing the most valuable type-strain genomes for metagenomic binning, comparative biology and taxonomic classification.</title>
        <authorList>
            <person name="Goeker M."/>
        </authorList>
    </citation>
    <scope>NUCLEOTIDE SEQUENCE [LARGE SCALE GENOMIC DNA]</scope>
    <source>
        <strain evidence="9 10">DSM 22440</strain>
    </source>
</reference>
<name>A0A2V3W534_9BACI</name>
<dbReference type="Gene3D" id="1.10.40.30">
    <property type="entry name" value="Fumarase/aspartase (C-terminal domain)"/>
    <property type="match status" value="1"/>
</dbReference>
<comment type="caution">
    <text evidence="9">The sequence shown here is derived from an EMBL/GenBank/DDBJ whole genome shotgun (WGS) entry which is preliminary data.</text>
</comment>
<dbReference type="InterPro" id="IPR024083">
    <property type="entry name" value="Fumarase/histidase_N"/>
</dbReference>
<dbReference type="OrthoDB" id="9769623at2"/>
<keyword evidence="4 6" id="KW-0028">Amino-acid biosynthesis</keyword>
<evidence type="ECO:0000259" key="8">
    <source>
        <dbReference type="Pfam" id="PF14698"/>
    </source>
</evidence>
<dbReference type="GO" id="GO:0005829">
    <property type="term" value="C:cytosol"/>
    <property type="evidence" value="ECO:0007669"/>
    <property type="project" value="TreeGrafter"/>
</dbReference>
<dbReference type="PANTHER" id="PTHR43814">
    <property type="entry name" value="ARGININOSUCCINATE LYASE"/>
    <property type="match status" value="1"/>
</dbReference>
<dbReference type="RefSeq" id="WP_110251765.1">
    <property type="nucleotide sequence ID" value="NZ_QJJR01000010.1"/>
</dbReference>
<dbReference type="FunFam" id="1.20.200.10:FF:000002">
    <property type="entry name" value="Argininosuccinate lyase"/>
    <property type="match status" value="1"/>
</dbReference>
<dbReference type="HAMAP" id="MF_00006">
    <property type="entry name" value="Arg_succ_lyase"/>
    <property type="match status" value="1"/>
</dbReference>
<dbReference type="SUPFAM" id="SSF48557">
    <property type="entry name" value="L-aspartase-like"/>
    <property type="match status" value="1"/>
</dbReference>
<accession>A0A2V3W534</accession>
<dbReference type="GO" id="GO:0042450">
    <property type="term" value="P:L-arginine biosynthetic process via ornithine"/>
    <property type="evidence" value="ECO:0007669"/>
    <property type="project" value="UniProtKB-UniRule"/>
</dbReference>
<dbReference type="InterPro" id="IPR029419">
    <property type="entry name" value="Arg_succ_lyase_C"/>
</dbReference>
<evidence type="ECO:0000313" key="10">
    <source>
        <dbReference type="Proteomes" id="UP000247922"/>
    </source>
</evidence>
<sequence length="470" mass="52650">MKLWGGRFTKPTNELVDEYTASISFDQKLATYDILGSLAHVDMLASAGIIKEEEKEQIAAGLKKVDQLIKDNKDVLTEENEDIHMNVEKLLIDEVGSVGGKLHTGRSRNDQIALDMRLYLRDQVVTIVELLQNVQQALLTQAKANTETILPGYTHLQRAQPVLFAHHLMAYVFMIGRDIDRLIDSFKRINKSPLGAGALAGTSFPIDRDKVKEILHFDALTENSLDSVSDRDFVVEFLADASLVMMHLSRLSEELVQWSSQEFNFIELDDAFCTGSSMMPQKKNPDVPELVRGKTGRVYGNLTGLLTTLKGLPLAYNKDMQEDKEGMFDTVDTLVGALGLFAPMIETMNVHKDVMYDAVRNDYSNATDLADYLVVKGLPFREAHAVVGEAVLTSIQNKKYLLDLTLEEFKQFSDVIEADIFEVLDPMAVVNARKAKGGTALESVLWQFEQAEQAIVKNKQWLKEMATLLK</sequence>
<dbReference type="EMBL" id="QJJR01000010">
    <property type="protein sequence ID" value="PXW89212.1"/>
    <property type="molecule type" value="Genomic_DNA"/>
</dbReference>
<dbReference type="NCBIfam" id="TIGR00838">
    <property type="entry name" value="argH"/>
    <property type="match status" value="1"/>
</dbReference>
<keyword evidence="6" id="KW-0963">Cytoplasm</keyword>
<dbReference type="Gene3D" id="1.10.275.10">
    <property type="entry name" value="Fumarase/aspartase (N-terminal domain)"/>
    <property type="match status" value="1"/>
</dbReference>
<dbReference type="Pfam" id="PF14698">
    <property type="entry name" value="ASL_C2"/>
    <property type="match status" value="1"/>
</dbReference>
<dbReference type="FunFam" id="1.10.40.30:FF:000001">
    <property type="entry name" value="Argininosuccinate lyase"/>
    <property type="match status" value="1"/>
</dbReference>
<comment type="pathway">
    <text evidence="1 6">Amino-acid biosynthesis; L-arginine biosynthesis; L-arginine from L-ornithine and carbamoyl phosphate: step 3/3.</text>
</comment>
<evidence type="ECO:0000313" key="9">
    <source>
        <dbReference type="EMBL" id="PXW89212.1"/>
    </source>
</evidence>
<feature type="domain" description="Fumarate lyase N-terminal" evidence="7">
    <location>
        <begin position="6"/>
        <end position="300"/>
    </location>
</feature>
<evidence type="ECO:0000256" key="6">
    <source>
        <dbReference type="HAMAP-Rule" id="MF_00006"/>
    </source>
</evidence>
<evidence type="ECO:0000256" key="5">
    <source>
        <dbReference type="ARBA" id="ARBA00023239"/>
    </source>
</evidence>
<evidence type="ECO:0000256" key="4">
    <source>
        <dbReference type="ARBA" id="ARBA00022605"/>
    </source>
</evidence>